<dbReference type="EMBL" id="CP058649">
    <property type="protein sequence ID" value="QUI25870.1"/>
    <property type="molecule type" value="Genomic_DNA"/>
</dbReference>
<dbReference type="Proteomes" id="UP000683246">
    <property type="component" value="Chromosome"/>
</dbReference>
<sequence length="116" mass="13509">MDLLFITLNKSEKNFSESTMYEDYAISDRLFHWQSQSRTSDTSSTGQRYINQRNNDTTVLLFVREYKSENGITSPYYFLGKANYVSHSGSKPINIVWELEEKIPVKIHKMSNKNVG</sequence>
<dbReference type="KEGG" id="vpy:HZI73_25240"/>
<accession>A0A8J8SJE2</accession>
<name>A0A8J8SJE2_9FIRM</name>
<evidence type="ECO:0000313" key="2">
    <source>
        <dbReference type="EMBL" id="QUI25870.1"/>
    </source>
</evidence>
<gene>
    <name evidence="2" type="ORF">HZI73_25240</name>
</gene>
<keyword evidence="3" id="KW-1185">Reference proteome</keyword>
<reference evidence="2" key="1">
    <citation type="submission" date="2020-07" db="EMBL/GenBank/DDBJ databases">
        <title>Vallitalea pronyensis genome.</title>
        <authorList>
            <person name="Postec A."/>
        </authorList>
    </citation>
    <scope>NUCLEOTIDE SEQUENCE</scope>
    <source>
        <strain evidence="2">FatNI3</strain>
    </source>
</reference>
<evidence type="ECO:0000259" key="1">
    <source>
        <dbReference type="Pfam" id="PF11907"/>
    </source>
</evidence>
<dbReference type="Pfam" id="PF11907">
    <property type="entry name" value="DUF3427"/>
    <property type="match status" value="1"/>
</dbReference>
<organism evidence="2 3">
    <name type="scientific">Vallitalea pronyensis</name>
    <dbReference type="NCBI Taxonomy" id="1348613"/>
    <lineage>
        <taxon>Bacteria</taxon>
        <taxon>Bacillati</taxon>
        <taxon>Bacillota</taxon>
        <taxon>Clostridia</taxon>
        <taxon>Lachnospirales</taxon>
        <taxon>Vallitaleaceae</taxon>
        <taxon>Vallitalea</taxon>
    </lineage>
</organism>
<feature type="domain" description="DUF3427" evidence="1">
    <location>
        <begin position="3"/>
        <end position="108"/>
    </location>
</feature>
<dbReference type="InterPro" id="IPR021835">
    <property type="entry name" value="DUF3427"/>
</dbReference>
<dbReference type="AlphaFoldDB" id="A0A8J8SJE2"/>
<protein>
    <submittedName>
        <fullName evidence="2">DUF3427 domain-containing protein</fullName>
    </submittedName>
</protein>
<evidence type="ECO:0000313" key="3">
    <source>
        <dbReference type="Proteomes" id="UP000683246"/>
    </source>
</evidence>
<proteinExistence type="predicted"/>